<dbReference type="CDD" id="cd22817">
    <property type="entry name" value="DRWD-N_Knl1"/>
    <property type="match status" value="1"/>
</dbReference>
<feature type="region of interest" description="Disordered" evidence="1">
    <location>
        <begin position="535"/>
        <end position="626"/>
    </location>
</feature>
<dbReference type="Pfam" id="PF18210">
    <property type="entry name" value="Knl1_RWD_C"/>
    <property type="match status" value="1"/>
</dbReference>
<dbReference type="InterPro" id="IPR040850">
    <property type="entry name" value="Knl1_RWD_C"/>
</dbReference>
<feature type="compositionally biased region" description="Polar residues" evidence="1">
    <location>
        <begin position="1457"/>
        <end position="1468"/>
    </location>
</feature>
<feature type="compositionally biased region" description="Polar residues" evidence="1">
    <location>
        <begin position="1135"/>
        <end position="1151"/>
    </location>
</feature>
<dbReference type="GO" id="GO:0005634">
    <property type="term" value="C:nucleus"/>
    <property type="evidence" value="ECO:0007669"/>
    <property type="project" value="TreeGrafter"/>
</dbReference>
<feature type="compositionally biased region" description="Polar residues" evidence="1">
    <location>
        <begin position="1480"/>
        <end position="1496"/>
    </location>
</feature>
<dbReference type="GO" id="GO:0008608">
    <property type="term" value="P:attachment of spindle microtubules to kinetochore"/>
    <property type="evidence" value="ECO:0007669"/>
    <property type="project" value="InterPro"/>
</dbReference>
<proteinExistence type="predicted"/>
<feature type="region of interest" description="Disordered" evidence="1">
    <location>
        <begin position="1181"/>
        <end position="1363"/>
    </location>
</feature>
<name>A0A8C5TD97_9PASS</name>
<feature type="compositionally biased region" description="Basic and acidic residues" evidence="1">
    <location>
        <begin position="544"/>
        <end position="562"/>
    </location>
</feature>
<feature type="compositionally biased region" description="Low complexity" evidence="1">
    <location>
        <begin position="1012"/>
        <end position="1023"/>
    </location>
</feature>
<feature type="domain" description="Knl1 C-terminal RWD" evidence="2">
    <location>
        <begin position="1785"/>
        <end position="1894"/>
    </location>
</feature>
<feature type="compositionally biased region" description="Polar residues" evidence="1">
    <location>
        <begin position="1404"/>
        <end position="1417"/>
    </location>
</feature>
<evidence type="ECO:0000313" key="4">
    <source>
        <dbReference type="Proteomes" id="UP000694560"/>
    </source>
</evidence>
<feature type="region of interest" description="Disordered" evidence="1">
    <location>
        <begin position="766"/>
        <end position="853"/>
    </location>
</feature>
<feature type="compositionally biased region" description="Polar residues" evidence="1">
    <location>
        <begin position="613"/>
        <end position="626"/>
    </location>
</feature>
<feature type="compositionally biased region" description="Basic and acidic residues" evidence="1">
    <location>
        <begin position="1530"/>
        <end position="1556"/>
    </location>
</feature>
<dbReference type="Ensembl" id="ENSMCST00000006318.1">
    <property type="protein sequence ID" value="ENSMCSP00000006173.1"/>
    <property type="gene ID" value="ENSMCSG00000004445.1"/>
</dbReference>
<dbReference type="OrthoDB" id="6132334at2759"/>
<dbReference type="Proteomes" id="UP000694560">
    <property type="component" value="Unplaced"/>
</dbReference>
<feature type="compositionally biased region" description="Polar residues" evidence="1">
    <location>
        <begin position="766"/>
        <end position="775"/>
    </location>
</feature>
<accession>A0A8C5TD97</accession>
<dbReference type="PANTHER" id="PTHR16520">
    <property type="entry name" value="KINETOCHORE SCAFFOLD 1"/>
    <property type="match status" value="1"/>
</dbReference>
<feature type="compositionally biased region" description="Polar residues" evidence="1">
    <location>
        <begin position="822"/>
        <end position="834"/>
    </location>
</feature>
<feature type="compositionally biased region" description="Polar residues" evidence="1">
    <location>
        <begin position="790"/>
        <end position="801"/>
    </location>
</feature>
<evidence type="ECO:0000259" key="2">
    <source>
        <dbReference type="Pfam" id="PF18210"/>
    </source>
</evidence>
<dbReference type="InterPro" id="IPR043651">
    <property type="entry name" value="KNL1_MELT_rpt"/>
</dbReference>
<keyword evidence="4" id="KW-1185">Reference proteome</keyword>
<dbReference type="GO" id="GO:0051301">
    <property type="term" value="P:cell division"/>
    <property type="evidence" value="ECO:0007669"/>
    <property type="project" value="InterPro"/>
</dbReference>
<feature type="region of interest" description="Disordered" evidence="1">
    <location>
        <begin position="1530"/>
        <end position="1612"/>
    </location>
</feature>
<feature type="region of interest" description="Disordered" evidence="1">
    <location>
        <begin position="1135"/>
        <end position="1164"/>
    </location>
</feature>
<dbReference type="PANTHER" id="PTHR16520:SF3">
    <property type="entry name" value="KINETOCHORE SCAFFOLD 1"/>
    <property type="match status" value="1"/>
</dbReference>
<protein>
    <recommendedName>
        <fullName evidence="2">Knl1 C-terminal RWD domain-containing protein</fullName>
    </recommendedName>
</protein>
<sequence>DIGFALLWHDVDCATPRTDRQDTTVVFSEENEMEMTASHTAMIQRNLRSQQPDKPEKINFTSFLAKLHSSQAKAESLSLEQKEEATTAKKIDLGEFLLGLKPNKEGPNCAEGPDKENVCCVPSQGSGDVAQPSREFGYSCEPLDTCNETKVFRGQEGGMEMTKYEAIDVQIPFPGISEAPPEQWECADVTKAFADEGMDVTTSHTAKVSFALSTVGSQNLNFQKDFSARGLDNSVLRRASNQDLNVQEDLQYCADRKRANDEDRGDPPMLRAGKQEARTVSAIQGSISSEIVFRQDRTVVFSECDDMEITENYQKKNSSCHKTCERPVSTNPGLPGSRHSSCGDIPKGLAPGDNPAVVPYKISAHVWSSASGGHTENVSQARSTAAGSAGFGSCTPSAACGVLKSRFHPSANPQLAFSGEKTVIFTGEDMDEAKTWFVKDVGKSVDNEHPTAVFTSVTCKPHFLGDRSMSSNVTEQEEMEITRCHTVVFDGRSTGITAEPKQTPCKIISRKTQNRNVTEGAYSVDMDKENVEVRNIDGNIKRSQAMERNADGQNSERQEKPQPLRAVSKVLPIQRDSERHFSMGKTGYSREDLKTPPSAPGLLRRGAKEPVQARTSEPPNGGSHLSSFEEKSALFLHSENMDITGSCVVMVPDYSINVTLSQNNAAPGCFGQGGNEIMSLEKGAMATMTAEQDGQEAAAGGRRVSFALPQDMEMTTTHTAQHKQPIPSFPADKTIMFVQNPEDMDITASHTVTLSKNIGGFEAQQVPHTNTQQPPQHMHSELVSSRGEADSSQCATKPNNKPSIPSSVPSASAFPREKAATKDTSGTTPQSVDSISLREKGAMAEQDGQEAAAGSRMISFALSQDMEMTTTHTAQHRQHISSFPADKTIMFVQNPEDMDITASHTNIGGFEAQVSFALPQDMEMTTTHTAQHRQPIPSFPADKTIMFVHNQEDMDITASHTVNVSKNIGGFEAQHMSHTNTQQLPQSMHSELVSSRVKADSSQCATKPNNKPSIPSSVSSASAFPREKAATKDTSGTTPQSVHLVSLREKGAMATPAAEQDGQEAAAVGRRVSFALPQDMEMTTTHTAQHRQHISSFPADKTIMFVQNPEDMDITASHTVTVSKNICGFEVQQMPHTNTEQPPQSMHNELVSSRVKADSSQCATKLNDSIPSSVLSASAFPREKAATKSPSGTTPQSVDSISLRENITDVGAPGDHGLPMDNSVPVGREQDLMSPEKLQSKGVSFKSPSKGPVDPSEESSSLGSCVPFPMKGSDPWKGLSYAPGTQRNQVEEDSSQHEESALGLAGANPIPAANKESKTNEELSAEGEAPPKDFQVNSEQTEQPLVSDSSRDQADPSLPPPISRILGICSKLKDLTNKSLSVSKAASDQLPSSSAQPEEALSLGKNTVSEANNFSDTKQQENKCLESGPAPIGMAPKDKYPGINIPLGIFKPKLPNKRNTVSSVQDTNTKSDRAEAPVPANTSETPGNKSGRQNFSPSEFLAEEFFPVCLEDTDSNDSLISELVENTLDDKNKKQIPHSEKAFGEAKSHNTKRAFEQNEEDLQSPKKAKRDEHVDAGTCQDLEVIGEGVESPNLSAKSPECPHASTSSSLDSVKADTELTLQRSTQLESQLLMDSICEENLWEKFQSGTITVGEFFTLLQVHIVIQKPRHSQLPATSAPPTAEDLIYSQYVHRPKLRIYEEDCQDLSQKTVEKDYISIHFLFSISRSSQLRNFGAELKKMKSCFTKEAKILSHNEKEILYRKLLQCAEVRSHRAAGIVGFFPLFSFTEWELVDWSEHQAVFNFLYDSVMLTVVFGPPIDGELFASRPSRHIISLDFESCLDEEQAPPSSCLVLRLIFQFIESRGNWQEKCPTVCYLSRALFDISLVVNRCRILGDELEFLKRWGAKFHLLETDIKDTEVKLVFSSSAAFAKFDLTLALSHDYPSAVLPFSVHTRIGNIGEKEIAPVLSSVPVGHHYLRRIVASINHNLLLGPK</sequence>
<feature type="compositionally biased region" description="Polar residues" evidence="1">
    <location>
        <begin position="1335"/>
        <end position="1348"/>
    </location>
</feature>
<reference evidence="3" key="2">
    <citation type="submission" date="2025-09" db="UniProtKB">
        <authorList>
            <consortium name="Ensembl"/>
        </authorList>
    </citation>
    <scope>IDENTIFICATION</scope>
</reference>
<feature type="region of interest" description="Disordered" evidence="1">
    <location>
        <begin position="1382"/>
        <end position="1496"/>
    </location>
</feature>
<feature type="compositionally biased region" description="Polar residues" evidence="1">
    <location>
        <begin position="1382"/>
        <end position="1396"/>
    </location>
</feature>
<feature type="compositionally biased region" description="Polar residues" evidence="1">
    <location>
        <begin position="1000"/>
        <end position="1011"/>
    </location>
</feature>
<organism evidence="3 4">
    <name type="scientific">Malurus cyaneus samueli</name>
    <dbReference type="NCBI Taxonomy" id="2593467"/>
    <lineage>
        <taxon>Eukaryota</taxon>
        <taxon>Metazoa</taxon>
        <taxon>Chordata</taxon>
        <taxon>Craniata</taxon>
        <taxon>Vertebrata</taxon>
        <taxon>Euteleostomi</taxon>
        <taxon>Archelosauria</taxon>
        <taxon>Archosauria</taxon>
        <taxon>Dinosauria</taxon>
        <taxon>Saurischia</taxon>
        <taxon>Theropoda</taxon>
        <taxon>Coelurosauria</taxon>
        <taxon>Aves</taxon>
        <taxon>Neognathae</taxon>
        <taxon>Neoaves</taxon>
        <taxon>Telluraves</taxon>
        <taxon>Australaves</taxon>
        <taxon>Passeriformes</taxon>
        <taxon>Meliphagoidea</taxon>
        <taxon>Maluridae</taxon>
        <taxon>Malurus</taxon>
    </lineage>
</organism>
<reference evidence="3" key="1">
    <citation type="submission" date="2025-08" db="UniProtKB">
        <authorList>
            <consortium name="Ensembl"/>
        </authorList>
    </citation>
    <scope>IDENTIFICATION</scope>
</reference>
<evidence type="ECO:0000256" key="1">
    <source>
        <dbReference type="SAM" id="MobiDB-lite"/>
    </source>
</evidence>
<dbReference type="InterPro" id="IPR037388">
    <property type="entry name" value="Blinkin"/>
</dbReference>
<dbReference type="Pfam" id="PF19221">
    <property type="entry name" value="MELT"/>
    <property type="match status" value="9"/>
</dbReference>
<dbReference type="GO" id="GO:0034501">
    <property type="term" value="P:protein localization to kinetochore"/>
    <property type="evidence" value="ECO:0007669"/>
    <property type="project" value="InterPro"/>
</dbReference>
<feature type="compositionally biased region" description="Polar residues" evidence="1">
    <location>
        <begin position="1188"/>
        <end position="1205"/>
    </location>
</feature>
<feature type="region of interest" description="Disordered" evidence="1">
    <location>
        <begin position="998"/>
        <end position="1041"/>
    </location>
</feature>
<feature type="compositionally biased region" description="Polar residues" evidence="1">
    <location>
        <begin position="1032"/>
        <end position="1041"/>
    </location>
</feature>
<feature type="compositionally biased region" description="Low complexity" evidence="1">
    <location>
        <begin position="802"/>
        <end position="814"/>
    </location>
</feature>
<evidence type="ECO:0000313" key="3">
    <source>
        <dbReference type="Ensembl" id="ENSMCSP00000006173.1"/>
    </source>
</evidence>